<evidence type="ECO:0000313" key="3">
    <source>
        <dbReference type="Proteomes" id="UP001151760"/>
    </source>
</evidence>
<feature type="region of interest" description="Disordered" evidence="1">
    <location>
        <begin position="148"/>
        <end position="187"/>
    </location>
</feature>
<dbReference type="EMBL" id="BQNB010018495">
    <property type="protein sequence ID" value="GJT75042.1"/>
    <property type="molecule type" value="Genomic_DNA"/>
</dbReference>
<name>A0ABQ5GJC8_9ASTR</name>
<protein>
    <submittedName>
        <fullName evidence="2">Uncharacterized protein</fullName>
    </submittedName>
</protein>
<sequence length="220" mass="24154">MYPSQVSPPRITGQNCICTPRALTCNYQFNPLKLIRNHMSENKVVAFITENKYCVSPRDMRMSMEFNQADSDDCSGRCSVDVTSDEDASSLVGGGDVWFRERWWCVNGRRVGGDVIGYHREEGVARGGEQHGAAMGAGGGMVASGGAWCNGSSRSGEEEHLAPRSKEGQFRNQDNTRKQGNNEETSKAMLAIDGVGFDWSDMAEEQVQTNMALMAFSDSE</sequence>
<reference evidence="2" key="2">
    <citation type="submission" date="2022-01" db="EMBL/GenBank/DDBJ databases">
        <authorList>
            <person name="Yamashiro T."/>
            <person name="Shiraishi A."/>
            <person name="Satake H."/>
            <person name="Nakayama K."/>
        </authorList>
    </citation>
    <scope>NUCLEOTIDE SEQUENCE</scope>
</reference>
<evidence type="ECO:0000313" key="2">
    <source>
        <dbReference type="EMBL" id="GJT75042.1"/>
    </source>
</evidence>
<reference evidence="2" key="1">
    <citation type="journal article" date="2022" name="Int. J. Mol. Sci.">
        <title>Draft Genome of Tanacetum Coccineum: Genomic Comparison of Closely Related Tanacetum-Family Plants.</title>
        <authorList>
            <person name="Yamashiro T."/>
            <person name="Shiraishi A."/>
            <person name="Nakayama K."/>
            <person name="Satake H."/>
        </authorList>
    </citation>
    <scope>NUCLEOTIDE SEQUENCE</scope>
</reference>
<organism evidence="2 3">
    <name type="scientific">Tanacetum coccineum</name>
    <dbReference type="NCBI Taxonomy" id="301880"/>
    <lineage>
        <taxon>Eukaryota</taxon>
        <taxon>Viridiplantae</taxon>
        <taxon>Streptophyta</taxon>
        <taxon>Embryophyta</taxon>
        <taxon>Tracheophyta</taxon>
        <taxon>Spermatophyta</taxon>
        <taxon>Magnoliopsida</taxon>
        <taxon>eudicotyledons</taxon>
        <taxon>Gunneridae</taxon>
        <taxon>Pentapetalae</taxon>
        <taxon>asterids</taxon>
        <taxon>campanulids</taxon>
        <taxon>Asterales</taxon>
        <taxon>Asteraceae</taxon>
        <taxon>Asteroideae</taxon>
        <taxon>Anthemideae</taxon>
        <taxon>Anthemidinae</taxon>
        <taxon>Tanacetum</taxon>
    </lineage>
</organism>
<accession>A0ABQ5GJC8</accession>
<keyword evidence="3" id="KW-1185">Reference proteome</keyword>
<proteinExistence type="predicted"/>
<gene>
    <name evidence="2" type="ORF">Tco_1041767</name>
</gene>
<dbReference type="Proteomes" id="UP001151760">
    <property type="component" value="Unassembled WGS sequence"/>
</dbReference>
<evidence type="ECO:0000256" key="1">
    <source>
        <dbReference type="SAM" id="MobiDB-lite"/>
    </source>
</evidence>
<comment type="caution">
    <text evidence="2">The sequence shown here is derived from an EMBL/GenBank/DDBJ whole genome shotgun (WGS) entry which is preliminary data.</text>
</comment>
<feature type="non-terminal residue" evidence="2">
    <location>
        <position position="220"/>
    </location>
</feature>
<feature type="compositionally biased region" description="Basic and acidic residues" evidence="1">
    <location>
        <begin position="155"/>
        <end position="186"/>
    </location>
</feature>